<feature type="signal peptide" evidence="1">
    <location>
        <begin position="1"/>
        <end position="15"/>
    </location>
</feature>
<dbReference type="WBParaSite" id="HCON_00135700-00001">
    <property type="protein sequence ID" value="HCON_00135700-00001"/>
    <property type="gene ID" value="HCON_00135700"/>
</dbReference>
<dbReference type="AlphaFoldDB" id="A0A7I4YTN6"/>
<protein>
    <submittedName>
        <fullName evidence="3">DUF1801 domain-containing protein</fullName>
    </submittedName>
</protein>
<evidence type="ECO:0000256" key="1">
    <source>
        <dbReference type="SAM" id="SignalP"/>
    </source>
</evidence>
<evidence type="ECO:0000313" key="3">
    <source>
        <dbReference type="WBParaSite" id="HCON_00135700-00001"/>
    </source>
</evidence>
<dbReference type="Proteomes" id="UP000025227">
    <property type="component" value="Unplaced"/>
</dbReference>
<dbReference type="OrthoDB" id="5807593at2759"/>
<feature type="chain" id="PRO_5035481723" evidence="1">
    <location>
        <begin position="16"/>
        <end position="151"/>
    </location>
</feature>
<sequence>MKFYALILQIVPTIAVLNNCPMAPIHSIIGRASNATNDPTTQMQIIRRIIEDIYGGSWGVLIIRSPDLVSDEVHWTIPDHTNADGSPAFCLAVVKGWQYNVFKTGSKDAPDRVTVEGIVKRIRQSDEKRRPQRMTVQEFDRRLAAALQLGN</sequence>
<keyword evidence="1" id="KW-0732">Signal</keyword>
<name>A0A7I4YTN6_HAECO</name>
<reference evidence="3" key="1">
    <citation type="submission" date="2020-12" db="UniProtKB">
        <authorList>
            <consortium name="WormBaseParasite"/>
        </authorList>
    </citation>
    <scope>IDENTIFICATION</scope>
    <source>
        <strain evidence="3">MHco3</strain>
    </source>
</reference>
<proteinExistence type="predicted"/>
<accession>A0A7I4YTN6</accession>
<keyword evidence="2" id="KW-1185">Reference proteome</keyword>
<organism evidence="2 3">
    <name type="scientific">Haemonchus contortus</name>
    <name type="common">Barber pole worm</name>
    <dbReference type="NCBI Taxonomy" id="6289"/>
    <lineage>
        <taxon>Eukaryota</taxon>
        <taxon>Metazoa</taxon>
        <taxon>Ecdysozoa</taxon>
        <taxon>Nematoda</taxon>
        <taxon>Chromadorea</taxon>
        <taxon>Rhabditida</taxon>
        <taxon>Rhabditina</taxon>
        <taxon>Rhabditomorpha</taxon>
        <taxon>Strongyloidea</taxon>
        <taxon>Trichostrongylidae</taxon>
        <taxon>Haemonchus</taxon>
    </lineage>
</organism>
<evidence type="ECO:0000313" key="2">
    <source>
        <dbReference type="Proteomes" id="UP000025227"/>
    </source>
</evidence>